<comment type="caution">
    <text evidence="1">The sequence shown here is derived from an EMBL/GenBank/DDBJ whole genome shotgun (WGS) entry which is preliminary data.</text>
</comment>
<dbReference type="Gene3D" id="3.30.70.1990">
    <property type="match status" value="1"/>
</dbReference>
<dbReference type="SUPFAM" id="SSF51905">
    <property type="entry name" value="FAD/NAD(P)-binding domain"/>
    <property type="match status" value="1"/>
</dbReference>
<reference evidence="1 2" key="1">
    <citation type="submission" date="2022-07" db="EMBL/GenBank/DDBJ databases">
        <title>Genome-wide signatures of adaptation to extreme environments.</title>
        <authorList>
            <person name="Cho C.H."/>
            <person name="Yoon H.S."/>
        </authorList>
    </citation>
    <scope>NUCLEOTIDE SEQUENCE [LARGE SCALE GENOMIC DNA]</scope>
    <source>
        <strain evidence="1 2">108.79 E11</strain>
    </source>
</reference>
<dbReference type="PANTHER" id="PTHR42923:SF20">
    <property type="entry name" value="FLAVIN-CONTAINING AMINE OXIDASEDEHYDROGENASE"/>
    <property type="match status" value="1"/>
</dbReference>
<dbReference type="InterPro" id="IPR050464">
    <property type="entry name" value="Zeta_carotene_desat/Oxidored"/>
</dbReference>
<dbReference type="Proteomes" id="UP001300502">
    <property type="component" value="Unassembled WGS sequence"/>
</dbReference>
<organism evidence="1 2">
    <name type="scientific">Galdieria yellowstonensis</name>
    <dbReference type="NCBI Taxonomy" id="3028027"/>
    <lineage>
        <taxon>Eukaryota</taxon>
        <taxon>Rhodophyta</taxon>
        <taxon>Bangiophyceae</taxon>
        <taxon>Galdieriales</taxon>
        <taxon>Galdieriaceae</taxon>
        <taxon>Galdieria</taxon>
    </lineage>
</organism>
<dbReference type="EMBL" id="JANCYU010000068">
    <property type="protein sequence ID" value="KAK4528736.1"/>
    <property type="molecule type" value="Genomic_DNA"/>
</dbReference>
<keyword evidence="2" id="KW-1185">Reference proteome</keyword>
<dbReference type="PANTHER" id="PTHR42923">
    <property type="entry name" value="PROTOPORPHYRINOGEN OXIDASE"/>
    <property type="match status" value="1"/>
</dbReference>
<dbReference type="PRINTS" id="PR00419">
    <property type="entry name" value="ADXRDTASE"/>
</dbReference>
<protein>
    <recommendedName>
        <fullName evidence="3">Amine oxidase domain-containing protein</fullName>
    </recommendedName>
</protein>
<gene>
    <name evidence="1" type="ORF">GAYE_SCF63G6681</name>
</gene>
<dbReference type="Pfam" id="PF13450">
    <property type="entry name" value="NAD_binding_8"/>
    <property type="match status" value="1"/>
</dbReference>
<proteinExistence type="predicted"/>
<evidence type="ECO:0000313" key="2">
    <source>
        <dbReference type="Proteomes" id="UP001300502"/>
    </source>
</evidence>
<dbReference type="Gene3D" id="1.10.405.20">
    <property type="match status" value="1"/>
</dbReference>
<evidence type="ECO:0008006" key="3">
    <source>
        <dbReference type="Google" id="ProtNLM"/>
    </source>
</evidence>
<evidence type="ECO:0000313" key="1">
    <source>
        <dbReference type="EMBL" id="KAK4528736.1"/>
    </source>
</evidence>
<sequence length="461" mass="53034">MKPKQKRVCIVGGGASGVAAAWSLSQEDSFHVEIWEKTSRLGGVATSLELDSGIYINDQVQGGTPSYRNTILLLKELGWDISTTHMRISFGTGERQWSNIDSEASPLIKKLEKEIRRFGRVLSWVKWLELLFVFIPIDLVLKVLGFSADFRNYLLYPLCALFFGTGIQTPRVSTAVIARVFLDEDGKLFDYDPQRFLSQQPQVFAFPKLSAVYDSAAKKLVERGVKICSNRIAKSVIRTNTSNNNNKEEEEEKQGVWVIDDRGERAFFDDVILCCDAEVALSLLVEPRWLERFALRNVEYYYDTVITHEDVDYITHHYDTKADRQQQYFVRVLPQDAQKVEMSFHLNHYQPQLKTVGRPLFQTIFPADNIRSDKILYTRVTKHNAHTWKHFCFTVLFWRWLQGYRHTWFAGGYCLFNIHETAVVSGLAAAYRIGGKYPFEQDSQAKSSFFTFLRLVHGVGS</sequence>
<dbReference type="AlphaFoldDB" id="A0AAV9INJ8"/>
<dbReference type="InterPro" id="IPR036188">
    <property type="entry name" value="FAD/NAD-bd_sf"/>
</dbReference>
<dbReference type="GO" id="GO:0016491">
    <property type="term" value="F:oxidoreductase activity"/>
    <property type="evidence" value="ECO:0007669"/>
    <property type="project" value="TreeGrafter"/>
</dbReference>
<accession>A0AAV9INJ8</accession>
<dbReference type="Gene3D" id="3.50.50.60">
    <property type="entry name" value="FAD/NAD(P)-binding domain"/>
    <property type="match status" value="1"/>
</dbReference>
<name>A0AAV9INJ8_9RHOD</name>